<accession>A0A5B7TTL9</accession>
<evidence type="ECO:0000313" key="2">
    <source>
        <dbReference type="Proteomes" id="UP000306229"/>
    </source>
</evidence>
<protein>
    <submittedName>
        <fullName evidence="1">Uncharacterized protein</fullName>
    </submittedName>
</protein>
<dbReference type="EMBL" id="CP040749">
    <property type="protein sequence ID" value="QCX39710.1"/>
    <property type="molecule type" value="Genomic_DNA"/>
</dbReference>
<dbReference type="KEGG" id="fbe:FF125_15125"/>
<dbReference type="OrthoDB" id="1447968at2"/>
<proteinExistence type="predicted"/>
<evidence type="ECO:0000313" key="1">
    <source>
        <dbReference type="EMBL" id="QCX39710.1"/>
    </source>
</evidence>
<name>A0A5B7TTL9_9FLAO</name>
<dbReference type="AlphaFoldDB" id="A0A5B7TTL9"/>
<sequence length="193" mass="21639">MNNLIINKNRVVKSVFCIILITAISLFQSCDTDIPPTDTEPPTFSFKIKGEGFERTFTQDDDFENIQLNLTAGAAYEIDYIGVDAGGLKYMSMEFPYGNFDIIGTLPNDWEDDNNGFKRWFYWNGDSNDPKTGSLISKGTIIAMELSANEGIGGSFYFDLRDYGGQSGSSNQTVKQLNIYLAQHPTEVRYLSK</sequence>
<dbReference type="RefSeq" id="WP_138950547.1">
    <property type="nucleotide sequence ID" value="NZ_CP040749.1"/>
</dbReference>
<gene>
    <name evidence="1" type="ORF">FF125_15125</name>
</gene>
<dbReference type="Proteomes" id="UP000306229">
    <property type="component" value="Chromosome"/>
</dbReference>
<reference evidence="1 2" key="1">
    <citation type="submission" date="2019-05" db="EMBL/GenBank/DDBJ databases">
        <title>Algicella ahnfeltiae gen. nov., sp. nov., a novel marine bacterium of the family Flavobacteriaceae isolated from a red alga.</title>
        <authorList>
            <person name="Nedashkovskaya O.I."/>
            <person name="Kukhlevskiy A.D."/>
            <person name="Kim S.-G."/>
            <person name="Zhukova N.V."/>
            <person name="Mikhailov V.V."/>
        </authorList>
    </citation>
    <scope>NUCLEOTIDE SEQUENCE [LARGE SCALE GENOMIC DNA]</scope>
    <source>
        <strain evidence="1 2">10Alg115</strain>
    </source>
</reference>
<organism evidence="1 2">
    <name type="scientific">Aureibaculum algae</name>
    <dbReference type="NCBI Taxonomy" id="2584122"/>
    <lineage>
        <taxon>Bacteria</taxon>
        <taxon>Pseudomonadati</taxon>
        <taxon>Bacteroidota</taxon>
        <taxon>Flavobacteriia</taxon>
        <taxon>Flavobacteriales</taxon>
        <taxon>Flavobacteriaceae</taxon>
        <taxon>Aureibaculum</taxon>
    </lineage>
</organism>
<keyword evidence="2" id="KW-1185">Reference proteome</keyword>